<comment type="caution">
    <text evidence="9">The sequence shown here is derived from an EMBL/GenBank/DDBJ whole genome shotgun (WGS) entry which is preliminary data.</text>
</comment>
<evidence type="ECO:0000256" key="7">
    <source>
        <dbReference type="RuleBase" id="RU362042"/>
    </source>
</evidence>
<comment type="similarity">
    <text evidence="3 7">Belongs to the peptidase S26 family.</text>
</comment>
<dbReference type="InterPro" id="IPR019758">
    <property type="entry name" value="Pept_S26A_signal_pept_1_CS"/>
</dbReference>
<evidence type="ECO:0000259" key="8">
    <source>
        <dbReference type="Pfam" id="PF10502"/>
    </source>
</evidence>
<keyword evidence="5 7" id="KW-0378">Hydrolase</keyword>
<evidence type="ECO:0000256" key="5">
    <source>
        <dbReference type="ARBA" id="ARBA00022801"/>
    </source>
</evidence>
<keyword evidence="7" id="KW-0812">Transmembrane</keyword>
<evidence type="ECO:0000256" key="1">
    <source>
        <dbReference type="ARBA" id="ARBA00000677"/>
    </source>
</evidence>
<dbReference type="HOGENOM" id="CLU_028723_5_0_9"/>
<organism evidence="9 10">
    <name type="scientific">Ligilactobacillus salivarius SMXD51</name>
    <dbReference type="NCBI Taxonomy" id="1108963"/>
    <lineage>
        <taxon>Bacteria</taxon>
        <taxon>Bacillati</taxon>
        <taxon>Bacillota</taxon>
        <taxon>Bacilli</taxon>
        <taxon>Lactobacillales</taxon>
        <taxon>Lactobacillaceae</taxon>
        <taxon>Ligilactobacillus</taxon>
    </lineage>
</organism>
<reference evidence="9 10" key="1">
    <citation type="journal article" date="2012" name="J. Bacteriol.">
        <title>Genome Sequence of Lactobacillus salivarius SMXD51, a Potential Probiotic Strain Isolated from Chicken Cecum, Showing Anti-Campylobacter Activity.</title>
        <authorList>
            <person name="Kergourlay G."/>
            <person name="Messaoudi S."/>
            <person name="Dousset X."/>
            <person name="Prevost H."/>
        </authorList>
    </citation>
    <scope>NUCLEOTIDE SEQUENCE [LARGE SCALE GENOMIC DNA]</scope>
    <source>
        <strain evidence="9 10">SMXD51</strain>
    </source>
</reference>
<dbReference type="GO" id="GO:0009003">
    <property type="term" value="F:signal peptidase activity"/>
    <property type="evidence" value="ECO:0007669"/>
    <property type="project" value="UniProtKB-EC"/>
</dbReference>
<dbReference type="EMBL" id="AICL01000004">
    <property type="protein sequence ID" value="EIA32289.1"/>
    <property type="molecule type" value="Genomic_DNA"/>
</dbReference>
<dbReference type="CDD" id="cd06530">
    <property type="entry name" value="S26_SPase_I"/>
    <property type="match status" value="1"/>
</dbReference>
<evidence type="ECO:0000313" key="9">
    <source>
        <dbReference type="EMBL" id="EIA32289.1"/>
    </source>
</evidence>
<dbReference type="PRINTS" id="PR00727">
    <property type="entry name" value="LEADERPTASE"/>
</dbReference>
<dbReference type="Pfam" id="PF10502">
    <property type="entry name" value="Peptidase_S26"/>
    <property type="match status" value="1"/>
</dbReference>
<dbReference type="PROSITE" id="PS00761">
    <property type="entry name" value="SPASE_I_3"/>
    <property type="match status" value="1"/>
</dbReference>
<dbReference type="GO" id="GO:0005886">
    <property type="term" value="C:plasma membrane"/>
    <property type="evidence" value="ECO:0007669"/>
    <property type="project" value="UniProtKB-SubCell"/>
</dbReference>
<protein>
    <recommendedName>
        <fullName evidence="4 7">Signal peptidase I</fullName>
        <ecNumber evidence="4 7">3.4.21.89</ecNumber>
    </recommendedName>
</protein>
<feature type="active site" evidence="6">
    <location>
        <position position="90"/>
    </location>
</feature>
<keyword evidence="7" id="KW-1133">Transmembrane helix</keyword>
<evidence type="ECO:0000256" key="6">
    <source>
        <dbReference type="PIRSR" id="PIRSR600223-1"/>
    </source>
</evidence>
<dbReference type="NCBIfam" id="TIGR02227">
    <property type="entry name" value="sigpep_I_bact"/>
    <property type="match status" value="1"/>
</dbReference>
<proteinExistence type="inferred from homology"/>
<evidence type="ECO:0000313" key="10">
    <source>
        <dbReference type="Proteomes" id="UP000003657"/>
    </source>
</evidence>
<keyword evidence="7" id="KW-0472">Membrane</keyword>
<dbReference type="InterPro" id="IPR019757">
    <property type="entry name" value="Pept_S26A_signal_pept_1_Lys-AS"/>
</dbReference>
<dbReference type="Gene3D" id="2.10.109.10">
    <property type="entry name" value="Umud Fragment, subunit A"/>
    <property type="match status" value="1"/>
</dbReference>
<dbReference type="InterPro" id="IPR036286">
    <property type="entry name" value="LexA/Signal_pep-like_sf"/>
</dbReference>
<feature type="active site" evidence="6">
    <location>
        <position position="44"/>
    </location>
</feature>
<dbReference type="PROSITE" id="PS00760">
    <property type="entry name" value="SPASE_I_2"/>
    <property type="match status" value="1"/>
</dbReference>
<dbReference type="PANTHER" id="PTHR43390">
    <property type="entry name" value="SIGNAL PEPTIDASE I"/>
    <property type="match status" value="1"/>
</dbReference>
<dbReference type="GO" id="GO:0006465">
    <property type="term" value="P:signal peptide processing"/>
    <property type="evidence" value="ECO:0007669"/>
    <property type="project" value="InterPro"/>
</dbReference>
<dbReference type="EC" id="3.4.21.89" evidence="4 7"/>
<keyword evidence="7" id="KW-0645">Protease</keyword>
<dbReference type="InterPro" id="IPR019533">
    <property type="entry name" value="Peptidase_S26"/>
</dbReference>
<evidence type="ECO:0000256" key="2">
    <source>
        <dbReference type="ARBA" id="ARBA00004401"/>
    </source>
</evidence>
<dbReference type="GO" id="GO:0004252">
    <property type="term" value="F:serine-type endopeptidase activity"/>
    <property type="evidence" value="ECO:0007669"/>
    <property type="project" value="InterPro"/>
</dbReference>
<dbReference type="PANTHER" id="PTHR43390:SF1">
    <property type="entry name" value="CHLOROPLAST PROCESSING PEPTIDASE"/>
    <property type="match status" value="1"/>
</dbReference>
<comment type="catalytic activity">
    <reaction evidence="1 7">
        <text>Cleavage of hydrophobic, N-terminal signal or leader sequences from secreted and periplasmic proteins.</text>
        <dbReference type="EC" id="3.4.21.89"/>
    </reaction>
</comment>
<name>H7FZP7_9LACO</name>
<accession>H7FZP7</accession>
<dbReference type="Proteomes" id="UP000003657">
    <property type="component" value="Unassembled WGS sequence"/>
</dbReference>
<feature type="transmembrane region" description="Helical" evidence="7">
    <location>
        <begin position="16"/>
        <end position="38"/>
    </location>
</feature>
<dbReference type="SUPFAM" id="SSF51306">
    <property type="entry name" value="LexA/Signal peptidase"/>
    <property type="match status" value="1"/>
</dbReference>
<dbReference type="AlphaFoldDB" id="H7FZP7"/>
<evidence type="ECO:0000256" key="4">
    <source>
        <dbReference type="ARBA" id="ARBA00013208"/>
    </source>
</evidence>
<comment type="subcellular location">
    <subcellularLocation>
        <location evidence="2">Cell membrane</location>
        <topology evidence="2">Single-pass type II membrane protein</topology>
    </subcellularLocation>
    <subcellularLocation>
        <location evidence="7">Membrane</location>
        <topology evidence="7">Single-pass type II membrane protein</topology>
    </subcellularLocation>
</comment>
<feature type="domain" description="Peptidase S26" evidence="8">
    <location>
        <begin position="14"/>
        <end position="190"/>
    </location>
</feature>
<evidence type="ECO:0000256" key="3">
    <source>
        <dbReference type="ARBA" id="ARBA00009370"/>
    </source>
</evidence>
<gene>
    <name evidence="9" type="ORF">SMXD51_05648</name>
</gene>
<sequence>MLKQKGELEVKILKGWVLPIAIGLLVGLLIKTFVFTVVRVDGISMFPNLQDKELVMEIHHAKIKRDSVIVFDAYGVDKRPDVAKNARYVKRVIALPGDKVEYKNNGTLYVNGKKESQSYISKKQQKQGTLNIQEAAVEEQGVALGTGKIITVPKNSYFVLGDNRAVSNDSRYYGFVPKDKVNGVAKVPFWNDKKDLINSYDKND</sequence>
<dbReference type="InterPro" id="IPR000223">
    <property type="entry name" value="Pept_S26A_signal_pept_1"/>
</dbReference>
<dbReference type="PATRIC" id="fig|1108963.3.peg.605"/>